<dbReference type="Proteomes" id="UP000656077">
    <property type="component" value="Unassembled WGS sequence"/>
</dbReference>
<dbReference type="Pfam" id="PF01844">
    <property type="entry name" value="HNH"/>
    <property type="match status" value="1"/>
</dbReference>
<keyword evidence="2" id="KW-0378">Hydrolase</keyword>
<keyword evidence="2" id="KW-0255">Endonuclease</keyword>
<reference evidence="2" key="1">
    <citation type="submission" date="2019-12" db="EMBL/GenBank/DDBJ databases">
        <title>Microbes associate with the intestines of laboratory mice.</title>
        <authorList>
            <person name="Navarre W."/>
            <person name="Wong E."/>
        </authorList>
    </citation>
    <scope>NUCLEOTIDE SEQUENCE</scope>
    <source>
        <strain evidence="2">NM79_F5</strain>
    </source>
</reference>
<evidence type="ECO:0000313" key="3">
    <source>
        <dbReference type="Proteomes" id="UP000656077"/>
    </source>
</evidence>
<dbReference type="InterPro" id="IPR002711">
    <property type="entry name" value="HNH"/>
</dbReference>
<gene>
    <name evidence="2" type="ORF">GKZ28_00860</name>
</gene>
<dbReference type="AlphaFoldDB" id="A0A964RIT3"/>
<protein>
    <submittedName>
        <fullName evidence="2">HNH endonuclease</fullName>
    </submittedName>
</protein>
<comment type="caution">
    <text evidence="2">The sequence shown here is derived from an EMBL/GenBank/DDBJ whole genome shotgun (WGS) entry which is preliminary data.</text>
</comment>
<dbReference type="GO" id="GO:0003676">
    <property type="term" value="F:nucleic acid binding"/>
    <property type="evidence" value="ECO:0007669"/>
    <property type="project" value="InterPro"/>
</dbReference>
<dbReference type="InterPro" id="IPR003615">
    <property type="entry name" value="HNH_nuc"/>
</dbReference>
<name>A0A964RIT3_9CLOT</name>
<evidence type="ECO:0000259" key="1">
    <source>
        <dbReference type="Pfam" id="PF01844"/>
    </source>
</evidence>
<dbReference type="CDD" id="cd00085">
    <property type="entry name" value="HNHc"/>
    <property type="match status" value="1"/>
</dbReference>
<evidence type="ECO:0000313" key="2">
    <source>
        <dbReference type="EMBL" id="MVX62250.1"/>
    </source>
</evidence>
<feature type="domain" description="HNH" evidence="1">
    <location>
        <begin position="30"/>
        <end position="76"/>
    </location>
</feature>
<sequence>MAKEFARGFYKSTAWIKCKQAYIKSVHGLCERCEKPGYIVHHKKHITPNNINDSSITLNWDNLEYLCLDCHNEEHKFNREKKSATRNGFKFNKKGELVKDE</sequence>
<dbReference type="RefSeq" id="WP_160357695.1">
    <property type="nucleotide sequence ID" value="NZ_WSRQ01000001.1"/>
</dbReference>
<keyword evidence="2" id="KW-0540">Nuclease</keyword>
<proteinExistence type="predicted"/>
<dbReference type="GO" id="GO:0004519">
    <property type="term" value="F:endonuclease activity"/>
    <property type="evidence" value="ECO:0007669"/>
    <property type="project" value="UniProtKB-KW"/>
</dbReference>
<organism evidence="2 3">
    <name type="scientific">Clostridium chromiireducens</name>
    <dbReference type="NCBI Taxonomy" id="225345"/>
    <lineage>
        <taxon>Bacteria</taxon>
        <taxon>Bacillati</taxon>
        <taxon>Bacillota</taxon>
        <taxon>Clostridia</taxon>
        <taxon>Eubacteriales</taxon>
        <taxon>Clostridiaceae</taxon>
        <taxon>Clostridium</taxon>
    </lineage>
</organism>
<dbReference type="GO" id="GO:0008270">
    <property type="term" value="F:zinc ion binding"/>
    <property type="evidence" value="ECO:0007669"/>
    <property type="project" value="InterPro"/>
</dbReference>
<dbReference type="EMBL" id="WSRQ01000001">
    <property type="protein sequence ID" value="MVX62250.1"/>
    <property type="molecule type" value="Genomic_DNA"/>
</dbReference>
<accession>A0A964RIT3</accession>